<evidence type="ECO:0000256" key="2">
    <source>
        <dbReference type="ARBA" id="ARBA00022707"/>
    </source>
</evidence>
<dbReference type="GeneID" id="54484642"/>
<dbReference type="Proteomes" id="UP000799437">
    <property type="component" value="Unassembled WGS sequence"/>
</dbReference>
<organism evidence="7 8">
    <name type="scientific">Pseudovirgaria hyperparasitica</name>
    <dbReference type="NCBI Taxonomy" id="470096"/>
    <lineage>
        <taxon>Eukaryota</taxon>
        <taxon>Fungi</taxon>
        <taxon>Dikarya</taxon>
        <taxon>Ascomycota</taxon>
        <taxon>Pezizomycotina</taxon>
        <taxon>Dothideomycetes</taxon>
        <taxon>Dothideomycetes incertae sedis</taxon>
        <taxon>Acrospermales</taxon>
        <taxon>Acrospermaceae</taxon>
        <taxon>Pseudovirgaria</taxon>
    </lineage>
</organism>
<dbReference type="AlphaFoldDB" id="A0A6A6WC75"/>
<name>A0A6A6WC75_9PEZI</name>
<evidence type="ECO:0000313" key="8">
    <source>
        <dbReference type="Proteomes" id="UP000799437"/>
    </source>
</evidence>
<dbReference type="OrthoDB" id="5299893at2759"/>
<gene>
    <name evidence="7" type="ORF">EJ05DRAFT_474315</name>
</gene>
<proteinExistence type="predicted"/>
<sequence length="172" mass="18822">MGICASCLGLNRHESTSDPSDTSQLLNDHYQPGYGSINHNPQLNGHQPDPEEIRRQRDALERICAQTSDKLIDVSQPDHPDMPSKMAPDYPRLFAELFPSRRRKKEGGTASSHGSDEAAQQQELEALITESLNGDGGQEGVPWYHVVPPQFGPISRNPMVVLGGVGNGKDKV</sequence>
<keyword evidence="5" id="KW-0449">Lipoprotein</keyword>
<feature type="compositionally biased region" description="Gly residues" evidence="6">
    <location>
        <begin position="163"/>
        <end position="172"/>
    </location>
</feature>
<dbReference type="SMART" id="SM01262">
    <property type="entry name" value="LAMTOR"/>
    <property type="match status" value="1"/>
</dbReference>
<feature type="region of interest" description="Disordered" evidence="6">
    <location>
        <begin position="68"/>
        <end position="172"/>
    </location>
</feature>
<evidence type="ECO:0000256" key="6">
    <source>
        <dbReference type="SAM" id="MobiDB-lite"/>
    </source>
</evidence>
<dbReference type="GO" id="GO:0043410">
    <property type="term" value="P:positive regulation of MAPK cascade"/>
    <property type="evidence" value="ECO:0007669"/>
    <property type="project" value="InterPro"/>
</dbReference>
<dbReference type="RefSeq" id="XP_033602893.1">
    <property type="nucleotide sequence ID" value="XM_033743588.1"/>
</dbReference>
<keyword evidence="3" id="KW-0472">Membrane</keyword>
<dbReference type="InterPro" id="IPR028209">
    <property type="entry name" value="LAMTOR1/MEH1"/>
</dbReference>
<dbReference type="Pfam" id="PF15454">
    <property type="entry name" value="LAMTOR"/>
    <property type="match status" value="1"/>
</dbReference>
<accession>A0A6A6WC75</accession>
<reference evidence="7" key="1">
    <citation type="journal article" date="2020" name="Stud. Mycol.">
        <title>101 Dothideomycetes genomes: a test case for predicting lifestyles and emergence of pathogens.</title>
        <authorList>
            <person name="Haridas S."/>
            <person name="Albert R."/>
            <person name="Binder M."/>
            <person name="Bloem J."/>
            <person name="Labutti K."/>
            <person name="Salamov A."/>
            <person name="Andreopoulos B."/>
            <person name="Baker S."/>
            <person name="Barry K."/>
            <person name="Bills G."/>
            <person name="Bluhm B."/>
            <person name="Cannon C."/>
            <person name="Castanera R."/>
            <person name="Culley D."/>
            <person name="Daum C."/>
            <person name="Ezra D."/>
            <person name="Gonzalez J."/>
            <person name="Henrissat B."/>
            <person name="Kuo A."/>
            <person name="Liang C."/>
            <person name="Lipzen A."/>
            <person name="Lutzoni F."/>
            <person name="Magnuson J."/>
            <person name="Mondo S."/>
            <person name="Nolan M."/>
            <person name="Ohm R."/>
            <person name="Pangilinan J."/>
            <person name="Park H.-J."/>
            <person name="Ramirez L."/>
            <person name="Alfaro M."/>
            <person name="Sun H."/>
            <person name="Tritt A."/>
            <person name="Yoshinaga Y."/>
            <person name="Zwiers L.-H."/>
            <person name="Turgeon B."/>
            <person name="Goodwin S."/>
            <person name="Spatafora J."/>
            <person name="Crous P."/>
            <person name="Grigoriev I."/>
        </authorList>
    </citation>
    <scope>NUCLEOTIDE SEQUENCE</scope>
    <source>
        <strain evidence="7">CBS 121739</strain>
    </source>
</reference>
<dbReference type="GO" id="GO:0071986">
    <property type="term" value="C:Ragulator complex"/>
    <property type="evidence" value="ECO:0007669"/>
    <property type="project" value="InterPro"/>
</dbReference>
<dbReference type="GO" id="GO:0016197">
    <property type="term" value="P:endosomal transport"/>
    <property type="evidence" value="ECO:0007669"/>
    <property type="project" value="InterPro"/>
</dbReference>
<evidence type="ECO:0000256" key="5">
    <source>
        <dbReference type="ARBA" id="ARBA00023288"/>
    </source>
</evidence>
<keyword evidence="8" id="KW-1185">Reference proteome</keyword>
<evidence type="ECO:0008006" key="9">
    <source>
        <dbReference type="Google" id="ProtNLM"/>
    </source>
</evidence>
<evidence type="ECO:0000256" key="3">
    <source>
        <dbReference type="ARBA" id="ARBA00023136"/>
    </source>
</evidence>
<evidence type="ECO:0000256" key="1">
    <source>
        <dbReference type="ARBA" id="ARBA00004308"/>
    </source>
</evidence>
<dbReference type="GO" id="GO:0032008">
    <property type="term" value="P:positive regulation of TOR signaling"/>
    <property type="evidence" value="ECO:0007669"/>
    <property type="project" value="InterPro"/>
</dbReference>
<keyword evidence="2" id="KW-0519">Myristate</keyword>
<keyword evidence="4" id="KW-0564">Palmitate</keyword>
<dbReference type="GO" id="GO:0071230">
    <property type="term" value="P:cellular response to amino acid stimulus"/>
    <property type="evidence" value="ECO:0007669"/>
    <property type="project" value="InterPro"/>
</dbReference>
<dbReference type="GO" id="GO:0001919">
    <property type="term" value="P:regulation of receptor recycling"/>
    <property type="evidence" value="ECO:0007669"/>
    <property type="project" value="InterPro"/>
</dbReference>
<dbReference type="GO" id="GO:0045121">
    <property type="term" value="C:membrane raft"/>
    <property type="evidence" value="ECO:0007669"/>
    <property type="project" value="InterPro"/>
</dbReference>
<comment type="subcellular location">
    <subcellularLocation>
        <location evidence="1">Endomembrane system</location>
    </subcellularLocation>
</comment>
<dbReference type="GO" id="GO:0031902">
    <property type="term" value="C:late endosome membrane"/>
    <property type="evidence" value="ECO:0007669"/>
    <property type="project" value="InterPro"/>
</dbReference>
<evidence type="ECO:0000256" key="4">
    <source>
        <dbReference type="ARBA" id="ARBA00023139"/>
    </source>
</evidence>
<evidence type="ECO:0000313" key="7">
    <source>
        <dbReference type="EMBL" id="KAF2760442.1"/>
    </source>
</evidence>
<feature type="compositionally biased region" description="Basic and acidic residues" evidence="6">
    <location>
        <begin position="70"/>
        <end position="82"/>
    </location>
</feature>
<protein>
    <recommendedName>
        <fullName evidence="9">Late endosomal/lysosomal adaptor and MAPK and MTOR activator-domain-containing protein</fullName>
    </recommendedName>
</protein>
<feature type="compositionally biased region" description="Polar residues" evidence="6">
    <location>
        <begin position="109"/>
        <end position="123"/>
    </location>
</feature>
<dbReference type="EMBL" id="ML996568">
    <property type="protein sequence ID" value="KAF2760442.1"/>
    <property type="molecule type" value="Genomic_DNA"/>
</dbReference>